<feature type="transmembrane region" description="Helical" evidence="6">
    <location>
        <begin position="70"/>
        <end position="88"/>
    </location>
</feature>
<evidence type="ECO:0000313" key="7">
    <source>
        <dbReference type="EMBL" id="MBS3847858.1"/>
    </source>
</evidence>
<dbReference type="Proteomes" id="UP000678281">
    <property type="component" value="Unassembled WGS sequence"/>
</dbReference>
<feature type="transmembrane region" description="Helical" evidence="6">
    <location>
        <begin position="183"/>
        <end position="204"/>
    </location>
</feature>
<feature type="transmembrane region" description="Helical" evidence="6">
    <location>
        <begin position="94"/>
        <end position="112"/>
    </location>
</feature>
<comment type="caution">
    <text evidence="7">The sequence shown here is derived from an EMBL/GenBank/DDBJ whole genome shotgun (WGS) entry which is preliminary data.</text>
</comment>
<dbReference type="EMBL" id="JAGXTP010000001">
    <property type="protein sequence ID" value="MBS3847858.1"/>
    <property type="molecule type" value="Genomic_DNA"/>
</dbReference>
<dbReference type="PANTHER" id="PTHR30238:SF4">
    <property type="entry name" value="SLL1022 PROTEIN"/>
    <property type="match status" value="1"/>
</dbReference>
<proteinExistence type="inferred from homology"/>
<feature type="transmembrane region" description="Helical" evidence="6">
    <location>
        <begin position="154"/>
        <end position="177"/>
    </location>
</feature>
<dbReference type="AlphaFoldDB" id="A0A942E449"/>
<organism evidence="7 8">
    <name type="scientific">Devosia litorisediminis</name>
    <dbReference type="NCBI Taxonomy" id="2829817"/>
    <lineage>
        <taxon>Bacteria</taxon>
        <taxon>Pseudomonadati</taxon>
        <taxon>Pseudomonadota</taxon>
        <taxon>Alphaproteobacteria</taxon>
        <taxon>Hyphomicrobiales</taxon>
        <taxon>Devosiaceae</taxon>
        <taxon>Devosia</taxon>
    </lineage>
</organism>
<dbReference type="NCBIfam" id="TIGR03717">
    <property type="entry name" value="R_switched_YjbE"/>
    <property type="match status" value="1"/>
</dbReference>
<dbReference type="GO" id="GO:0016020">
    <property type="term" value="C:membrane"/>
    <property type="evidence" value="ECO:0007669"/>
    <property type="project" value="UniProtKB-SubCell"/>
</dbReference>
<keyword evidence="8" id="KW-1185">Reference proteome</keyword>
<protein>
    <submittedName>
        <fullName evidence="7">YjbE family putative metal transport protein</fullName>
    </submittedName>
</protein>
<accession>A0A942E449</accession>
<dbReference type="InterPro" id="IPR022301">
    <property type="entry name" value="Integral_membrane_YjbE"/>
</dbReference>
<feature type="transmembrane region" description="Helical" evidence="6">
    <location>
        <begin position="211"/>
        <end position="229"/>
    </location>
</feature>
<dbReference type="RefSeq" id="WP_212657449.1">
    <property type="nucleotide sequence ID" value="NZ_JAGXTP010000001.1"/>
</dbReference>
<evidence type="ECO:0000256" key="3">
    <source>
        <dbReference type="ARBA" id="ARBA00022692"/>
    </source>
</evidence>
<evidence type="ECO:0000256" key="4">
    <source>
        <dbReference type="ARBA" id="ARBA00022989"/>
    </source>
</evidence>
<name>A0A942E449_9HYPH</name>
<dbReference type="Pfam" id="PF03741">
    <property type="entry name" value="TerC"/>
    <property type="match status" value="1"/>
</dbReference>
<keyword evidence="5 6" id="KW-0472">Membrane</keyword>
<dbReference type="InterPro" id="IPR005496">
    <property type="entry name" value="Integral_membrane_TerC"/>
</dbReference>
<evidence type="ECO:0000313" key="8">
    <source>
        <dbReference type="Proteomes" id="UP000678281"/>
    </source>
</evidence>
<keyword evidence="3 6" id="KW-0812">Transmembrane</keyword>
<feature type="transmembrane region" description="Helical" evidence="6">
    <location>
        <begin position="40"/>
        <end position="63"/>
    </location>
</feature>
<gene>
    <name evidence="7" type="ORF">KD146_04020</name>
</gene>
<evidence type="ECO:0000256" key="2">
    <source>
        <dbReference type="ARBA" id="ARBA00007511"/>
    </source>
</evidence>
<reference evidence="7" key="1">
    <citation type="submission" date="2021-04" db="EMBL/GenBank/DDBJ databases">
        <title>Devosia litorisediminis sp. nov., isolated from a sand dune.</title>
        <authorList>
            <person name="Park S."/>
            <person name="Yoon J.-H."/>
        </authorList>
    </citation>
    <scope>NUCLEOTIDE SEQUENCE</scope>
    <source>
        <strain evidence="7">BSSL-BM10</strain>
    </source>
</reference>
<dbReference type="PANTHER" id="PTHR30238">
    <property type="entry name" value="MEMBRANE BOUND PREDICTED REDOX MODULATOR"/>
    <property type="match status" value="1"/>
</dbReference>
<keyword evidence="4 6" id="KW-1133">Transmembrane helix</keyword>
<comment type="subcellular location">
    <subcellularLocation>
        <location evidence="1">Membrane</location>
        <topology evidence="1">Multi-pass membrane protein</topology>
    </subcellularLocation>
</comment>
<evidence type="ECO:0000256" key="6">
    <source>
        <dbReference type="SAM" id="Phobius"/>
    </source>
</evidence>
<sequence length="257" mass="27090">MIPFQLGYGGAIALTSIQPCNEAFRMFGIDPSFLSSLVQVILIDLVLAGDNAVVIGLAAAGLATDVRRKAILIGILAATVLRIFFALITTQLLSLGGGLLIAGGVLLLYVCWKMYRELATSDADENNAQEALSDSDTNADGTVSGKPRKTLRQAIIQIIIADVSMSLDNVLAVAGAAQHHFEALIIGLALSVVMMGAAATFIAGLLHRYRWIAWVGLVIILFVAIRMALEGLGAFVTLPEIPLLYTPHAVEAAAAAH</sequence>
<comment type="similarity">
    <text evidence="2">Belongs to the TerC family.</text>
</comment>
<evidence type="ECO:0000256" key="1">
    <source>
        <dbReference type="ARBA" id="ARBA00004141"/>
    </source>
</evidence>
<evidence type="ECO:0000256" key="5">
    <source>
        <dbReference type="ARBA" id="ARBA00023136"/>
    </source>
</evidence>